<feature type="transmembrane region" description="Helical" evidence="4">
    <location>
        <begin position="203"/>
        <end position="219"/>
    </location>
</feature>
<evidence type="ECO:0000256" key="1">
    <source>
        <dbReference type="ARBA" id="ARBA00023015"/>
    </source>
</evidence>
<name>A0ABN6HWT4_9FLAO</name>
<dbReference type="SUPFAM" id="SSF46689">
    <property type="entry name" value="Homeodomain-like"/>
    <property type="match status" value="1"/>
</dbReference>
<evidence type="ECO:0000256" key="2">
    <source>
        <dbReference type="ARBA" id="ARBA00023125"/>
    </source>
</evidence>
<feature type="transmembrane region" description="Helical" evidence="4">
    <location>
        <begin position="101"/>
        <end position="119"/>
    </location>
</feature>
<feature type="transmembrane region" description="Helical" evidence="4">
    <location>
        <begin position="33"/>
        <end position="56"/>
    </location>
</feature>
<sequence length="365" mass="42531">MLFALFFPIVVSFVIGLYLLISKQKIGVSKRVLGVFFLFFSFALFAISLNFIRSFLESIQSVFPYVEILFYPIMLCLPVLVFLYVRSFVYNKNERIGKEYFVHFFIPIQSLFFNLLPFIEGDLTPEIVKKLDYANFFSLKFTFVLLNIYYLVNAFIVFKQNSSKIKDEYSYATGIQFKWMTFFVIGYLAFVFCFFLLNPNASPFVVYIPFLMVSFYLYSQRLNQNPVELQLLNEILDEDDGKKDTNGPLSEEKRFEIIEKLKNSIESSQSYLINDLTIHDVAKDIKINSSYLSNVLNQDLKTNFATFINSYRIEKAKAILLDEKFNQFTIEAISEEVGFKSKSSFNNAFKNLVGMTPSEFKKKNA</sequence>
<dbReference type="PROSITE" id="PS00041">
    <property type="entry name" value="HTH_ARAC_FAMILY_1"/>
    <property type="match status" value="1"/>
</dbReference>
<dbReference type="PANTHER" id="PTHR43280">
    <property type="entry name" value="ARAC-FAMILY TRANSCRIPTIONAL REGULATOR"/>
    <property type="match status" value="1"/>
</dbReference>
<gene>
    <name evidence="6" type="ORF">KK2020170_17460</name>
</gene>
<keyword evidence="1" id="KW-0805">Transcription regulation</keyword>
<dbReference type="PROSITE" id="PS01124">
    <property type="entry name" value="HTH_ARAC_FAMILY_2"/>
    <property type="match status" value="1"/>
</dbReference>
<keyword evidence="4" id="KW-0472">Membrane</keyword>
<dbReference type="InterPro" id="IPR018062">
    <property type="entry name" value="HTH_AraC-typ_CS"/>
</dbReference>
<evidence type="ECO:0000256" key="4">
    <source>
        <dbReference type="SAM" id="Phobius"/>
    </source>
</evidence>
<keyword evidence="7" id="KW-1185">Reference proteome</keyword>
<dbReference type="EMBL" id="AP024749">
    <property type="protein sequence ID" value="BCY28878.1"/>
    <property type="molecule type" value="Genomic_DNA"/>
</dbReference>
<feature type="transmembrane region" description="Helical" evidence="4">
    <location>
        <begin position="6"/>
        <end position="21"/>
    </location>
</feature>
<dbReference type="InterPro" id="IPR018060">
    <property type="entry name" value="HTH_AraC"/>
</dbReference>
<dbReference type="RefSeq" id="WP_221257983.1">
    <property type="nucleotide sequence ID" value="NZ_AP024749.1"/>
</dbReference>
<feature type="transmembrane region" description="Helical" evidence="4">
    <location>
        <begin position="68"/>
        <end position="89"/>
    </location>
</feature>
<dbReference type="Proteomes" id="UP000825258">
    <property type="component" value="Chromosome"/>
</dbReference>
<dbReference type="Pfam" id="PF12833">
    <property type="entry name" value="HTH_18"/>
    <property type="match status" value="1"/>
</dbReference>
<evidence type="ECO:0000259" key="5">
    <source>
        <dbReference type="PROSITE" id="PS01124"/>
    </source>
</evidence>
<feature type="transmembrane region" description="Helical" evidence="4">
    <location>
        <begin position="179"/>
        <end position="197"/>
    </location>
</feature>
<evidence type="ECO:0000313" key="7">
    <source>
        <dbReference type="Proteomes" id="UP000825258"/>
    </source>
</evidence>
<feature type="domain" description="HTH araC/xylS-type" evidence="5">
    <location>
        <begin position="259"/>
        <end position="363"/>
    </location>
</feature>
<keyword evidence="3" id="KW-0804">Transcription</keyword>
<feature type="transmembrane region" description="Helical" evidence="4">
    <location>
        <begin position="139"/>
        <end position="158"/>
    </location>
</feature>
<accession>A0ABN6HWT4</accession>
<keyword evidence="2" id="KW-0238">DNA-binding</keyword>
<dbReference type="SMART" id="SM00342">
    <property type="entry name" value="HTH_ARAC"/>
    <property type="match status" value="1"/>
</dbReference>
<evidence type="ECO:0000313" key="6">
    <source>
        <dbReference type="EMBL" id="BCY28878.1"/>
    </source>
</evidence>
<proteinExistence type="predicted"/>
<dbReference type="InterPro" id="IPR020449">
    <property type="entry name" value="Tscrpt_reg_AraC-type_HTH"/>
</dbReference>
<reference evidence="6 7" key="1">
    <citation type="submission" date="2021-06" db="EMBL/GenBank/DDBJ databases">
        <title>Whole genome sequences of Flavobacterium sp. KK2020170 and assembly.</title>
        <authorList>
            <person name="Kitahara K."/>
            <person name="Miyoshi S."/>
            <person name="Uesaka K."/>
        </authorList>
    </citation>
    <scope>NUCLEOTIDE SEQUENCE [LARGE SCALE GENOMIC DNA]</scope>
    <source>
        <strain evidence="6 7">KK2020170</strain>
    </source>
</reference>
<evidence type="ECO:0000256" key="3">
    <source>
        <dbReference type="ARBA" id="ARBA00023163"/>
    </source>
</evidence>
<keyword evidence="4" id="KW-0812">Transmembrane</keyword>
<dbReference type="Gene3D" id="1.10.10.60">
    <property type="entry name" value="Homeodomain-like"/>
    <property type="match status" value="2"/>
</dbReference>
<protein>
    <recommendedName>
        <fullName evidence="5">HTH araC/xylS-type domain-containing protein</fullName>
    </recommendedName>
</protein>
<keyword evidence="4" id="KW-1133">Transmembrane helix</keyword>
<organism evidence="6 7">
    <name type="scientific">Flavobacterium okayamense</name>
    <dbReference type="NCBI Taxonomy" id="2830782"/>
    <lineage>
        <taxon>Bacteria</taxon>
        <taxon>Pseudomonadati</taxon>
        <taxon>Bacteroidota</taxon>
        <taxon>Flavobacteriia</taxon>
        <taxon>Flavobacteriales</taxon>
        <taxon>Flavobacteriaceae</taxon>
        <taxon>Flavobacterium</taxon>
    </lineage>
</organism>
<dbReference type="PRINTS" id="PR00032">
    <property type="entry name" value="HTHARAC"/>
</dbReference>
<dbReference type="InterPro" id="IPR009057">
    <property type="entry name" value="Homeodomain-like_sf"/>
</dbReference>
<dbReference type="PANTHER" id="PTHR43280:SF29">
    <property type="entry name" value="ARAC-FAMILY TRANSCRIPTIONAL REGULATOR"/>
    <property type="match status" value="1"/>
</dbReference>